<organism evidence="1 2">
    <name type="scientific">Bifidobacterium olomucense</name>
    <dbReference type="NCBI Taxonomy" id="2675324"/>
    <lineage>
        <taxon>Bacteria</taxon>
        <taxon>Bacillati</taxon>
        <taxon>Actinomycetota</taxon>
        <taxon>Actinomycetes</taxon>
        <taxon>Bifidobacteriales</taxon>
        <taxon>Bifidobacteriaceae</taxon>
        <taxon>Bifidobacterium</taxon>
    </lineage>
</organism>
<accession>A0A7Y0HXJ1</accession>
<sequence>MNKKTASFELTCLICGKAISLLDADLFAEDSNDRSFLPNGAMELCSYGHYGTTFFDPCDGTQVAALICDECMEERSSRLLYVNKQRQLKPFNIAMKELEER</sequence>
<dbReference type="Proteomes" id="UP000543419">
    <property type="component" value="Unassembled WGS sequence"/>
</dbReference>
<proteinExistence type="predicted"/>
<evidence type="ECO:0000313" key="2">
    <source>
        <dbReference type="Proteomes" id="UP000543419"/>
    </source>
</evidence>
<keyword evidence="2" id="KW-1185">Reference proteome</keyword>
<reference evidence="1 2" key="1">
    <citation type="submission" date="2020-02" db="EMBL/GenBank/DDBJ databases">
        <title>Characterization of phylogenetic diversity of novel bifidobacterial species isolated in Czech ZOOs.</title>
        <authorList>
            <person name="Lugli G.A."/>
            <person name="Vera N.B."/>
            <person name="Ventura M."/>
        </authorList>
    </citation>
    <scope>NUCLEOTIDE SEQUENCE [LARGE SCALE GENOMIC DNA]</scope>
    <source>
        <strain evidence="1 2">DSM 109959</strain>
    </source>
</reference>
<name>A0A7Y0HXJ1_9BIFI</name>
<protein>
    <submittedName>
        <fullName evidence="1">Uncharacterized protein</fullName>
    </submittedName>
</protein>
<comment type="caution">
    <text evidence="1">The sequence shown here is derived from an EMBL/GenBank/DDBJ whole genome shotgun (WGS) entry which is preliminary data.</text>
</comment>
<dbReference type="AlphaFoldDB" id="A0A7Y0HXJ1"/>
<gene>
    <name evidence="1" type="ORF">G1C97_1023</name>
</gene>
<evidence type="ECO:0000313" key="1">
    <source>
        <dbReference type="EMBL" id="NMM98074.1"/>
    </source>
</evidence>
<dbReference type="EMBL" id="JAAIIG010000003">
    <property type="protein sequence ID" value="NMM98074.1"/>
    <property type="molecule type" value="Genomic_DNA"/>
</dbReference>